<name>A0A9P0PCD3_ACAOB</name>
<evidence type="ECO:0000256" key="1">
    <source>
        <dbReference type="SAM" id="MobiDB-lite"/>
    </source>
</evidence>
<gene>
    <name evidence="2" type="ORF">ACAOBT_LOCUS13703</name>
</gene>
<dbReference type="AlphaFoldDB" id="A0A9P0PCD3"/>
<feature type="compositionally biased region" description="Polar residues" evidence="1">
    <location>
        <begin position="166"/>
        <end position="182"/>
    </location>
</feature>
<organism evidence="2 3">
    <name type="scientific">Acanthoscelides obtectus</name>
    <name type="common">Bean weevil</name>
    <name type="synonym">Bruchus obtectus</name>
    <dbReference type="NCBI Taxonomy" id="200917"/>
    <lineage>
        <taxon>Eukaryota</taxon>
        <taxon>Metazoa</taxon>
        <taxon>Ecdysozoa</taxon>
        <taxon>Arthropoda</taxon>
        <taxon>Hexapoda</taxon>
        <taxon>Insecta</taxon>
        <taxon>Pterygota</taxon>
        <taxon>Neoptera</taxon>
        <taxon>Endopterygota</taxon>
        <taxon>Coleoptera</taxon>
        <taxon>Polyphaga</taxon>
        <taxon>Cucujiformia</taxon>
        <taxon>Chrysomeloidea</taxon>
        <taxon>Chrysomelidae</taxon>
        <taxon>Bruchinae</taxon>
        <taxon>Bruchini</taxon>
        <taxon>Acanthoscelides</taxon>
    </lineage>
</organism>
<keyword evidence="3" id="KW-1185">Reference proteome</keyword>
<evidence type="ECO:0000313" key="2">
    <source>
        <dbReference type="EMBL" id="CAH1979909.1"/>
    </source>
</evidence>
<evidence type="ECO:0000313" key="3">
    <source>
        <dbReference type="Proteomes" id="UP001152888"/>
    </source>
</evidence>
<reference evidence="2" key="1">
    <citation type="submission" date="2022-03" db="EMBL/GenBank/DDBJ databases">
        <authorList>
            <person name="Sayadi A."/>
        </authorList>
    </citation>
    <scope>NUCLEOTIDE SEQUENCE</scope>
</reference>
<protein>
    <submittedName>
        <fullName evidence="2">Uncharacterized protein</fullName>
    </submittedName>
</protein>
<dbReference type="Proteomes" id="UP001152888">
    <property type="component" value="Unassembled WGS sequence"/>
</dbReference>
<dbReference type="EMBL" id="CAKOFQ010006886">
    <property type="protein sequence ID" value="CAH1979909.1"/>
    <property type="molecule type" value="Genomic_DNA"/>
</dbReference>
<proteinExistence type="predicted"/>
<dbReference type="OrthoDB" id="6778529at2759"/>
<sequence length="243" mass="27167">MDFGVQAWFRVSCVAVHSKSICFTIPLQFRIKCHPKKNYTVNFMNSGAVQREYHIVSGASRFAKYKVFGNLSLEKRKPVVAAHRSILLIDCCMMLYPVGRLFVGEYQQLQRNVKRKKSSYEGDMGYNPLHIICLKKNDGRPMPVIVVVPPKVAKQRATSLNSNTTYAAAAPSSNTNSDTSQCPKIHPNLAKDSVGLGGRSKETINRKWDELAICLNTHGSGATTNGQCWRRAAAEILKHLLKR</sequence>
<accession>A0A9P0PCD3</accession>
<feature type="region of interest" description="Disordered" evidence="1">
    <location>
        <begin position="166"/>
        <end position="197"/>
    </location>
</feature>
<comment type="caution">
    <text evidence="2">The sequence shown here is derived from an EMBL/GenBank/DDBJ whole genome shotgun (WGS) entry which is preliminary data.</text>
</comment>